<evidence type="ECO:0000313" key="1">
    <source>
        <dbReference type="EMBL" id="KHN96127.1"/>
    </source>
</evidence>
<reference evidence="1 2" key="1">
    <citation type="journal article" date="2014" name="Proc. Natl. Acad. Sci. U.S.A.">
        <title>Trajectory and genomic determinants of fungal-pathogen speciation and host adaptation.</title>
        <authorList>
            <person name="Hu X."/>
            <person name="Xiao G."/>
            <person name="Zheng P."/>
            <person name="Shang Y."/>
            <person name="Su Y."/>
            <person name="Zhang X."/>
            <person name="Liu X."/>
            <person name="Zhan S."/>
            <person name="St Leger R.J."/>
            <person name="Wang C."/>
        </authorList>
    </citation>
    <scope>NUCLEOTIDE SEQUENCE [LARGE SCALE GENOMIC DNA]</scope>
    <source>
        <strain evidence="1 2">ARSEF 1941</strain>
    </source>
</reference>
<organism evidence="1 2">
    <name type="scientific">Metarhizium album (strain ARSEF 1941)</name>
    <dbReference type="NCBI Taxonomy" id="1081103"/>
    <lineage>
        <taxon>Eukaryota</taxon>
        <taxon>Fungi</taxon>
        <taxon>Dikarya</taxon>
        <taxon>Ascomycota</taxon>
        <taxon>Pezizomycotina</taxon>
        <taxon>Sordariomycetes</taxon>
        <taxon>Hypocreomycetidae</taxon>
        <taxon>Hypocreales</taxon>
        <taxon>Clavicipitaceae</taxon>
        <taxon>Metarhizium</taxon>
    </lineage>
</organism>
<protein>
    <submittedName>
        <fullName evidence="1">Uncharacterized protein</fullName>
    </submittedName>
</protein>
<dbReference type="STRING" id="1081103.A0A0B2WRK2"/>
<proteinExistence type="predicted"/>
<dbReference type="AlphaFoldDB" id="A0A0B2WRK2"/>
<dbReference type="HOGENOM" id="CLU_022835_1_0_1"/>
<dbReference type="Proteomes" id="UP000030816">
    <property type="component" value="Unassembled WGS sequence"/>
</dbReference>
<dbReference type="GeneID" id="63740430"/>
<keyword evidence="2" id="KW-1185">Reference proteome</keyword>
<sequence>MPDSEATTATLSVGEPAALSEEQLAQLMEKHRSHNGDFDLPVDGWDKLSLHARSQLAERLKAQERILSENAAPHSFPLDLDQLDARLRRGLEDEDAGFPAFVEMMESMYRNDKYDKGVAQLGTDPSWLKSVWLDKRRTRRWQRRWQRERGCNGFSDYVDAVKRPGAPRIRTTYLCFEYWWLDRSTDSIERLAPDHDRRWQELVDKKIPKPHEFKDFVRTTPSSMERGREREQAWEARQAAEAEAKRDYFLTQEDARRLTIPEETRMRMLEAARKKLVAAQERYEFTRRRVSMVTDFIRATFDYVNAEKDATRHTALTQRVLEQVPLVEAELHRGQSRYEEQKAKARPG</sequence>
<dbReference type="RefSeq" id="XP_040677193.1">
    <property type="nucleotide sequence ID" value="XM_040824773.1"/>
</dbReference>
<dbReference type="OrthoDB" id="5419928at2759"/>
<evidence type="ECO:0000313" key="2">
    <source>
        <dbReference type="Proteomes" id="UP000030816"/>
    </source>
</evidence>
<gene>
    <name evidence="1" type="ORF">MAM_05975</name>
</gene>
<comment type="caution">
    <text evidence="1">The sequence shown here is derived from an EMBL/GenBank/DDBJ whole genome shotgun (WGS) entry which is preliminary data.</text>
</comment>
<accession>A0A0B2WRK2</accession>
<name>A0A0B2WRK2_METAS</name>
<dbReference type="EMBL" id="AZHE01000017">
    <property type="protein sequence ID" value="KHN96127.1"/>
    <property type="molecule type" value="Genomic_DNA"/>
</dbReference>